<dbReference type="Proteomes" id="UP001500449">
    <property type="component" value="Unassembled WGS sequence"/>
</dbReference>
<dbReference type="Pfam" id="PF13344">
    <property type="entry name" value="Hydrolase_6"/>
    <property type="match status" value="1"/>
</dbReference>
<evidence type="ECO:0000313" key="2">
    <source>
        <dbReference type="EMBL" id="GAA1867514.1"/>
    </source>
</evidence>
<proteinExistence type="predicted"/>
<dbReference type="GO" id="GO:0016787">
    <property type="term" value="F:hydrolase activity"/>
    <property type="evidence" value="ECO:0007669"/>
    <property type="project" value="UniProtKB-KW"/>
</dbReference>
<name>A0ABN2NHY3_9PSEU</name>
<keyword evidence="3" id="KW-1185">Reference proteome</keyword>
<organism evidence="2 3">
    <name type="scientific">Pseudonocardia ailaonensis</name>
    <dbReference type="NCBI Taxonomy" id="367279"/>
    <lineage>
        <taxon>Bacteria</taxon>
        <taxon>Bacillati</taxon>
        <taxon>Actinomycetota</taxon>
        <taxon>Actinomycetes</taxon>
        <taxon>Pseudonocardiales</taxon>
        <taxon>Pseudonocardiaceae</taxon>
        <taxon>Pseudonocardia</taxon>
    </lineage>
</organism>
<evidence type="ECO:0000313" key="3">
    <source>
        <dbReference type="Proteomes" id="UP001500449"/>
    </source>
</evidence>
<protein>
    <submittedName>
        <fullName evidence="2">HAD-IIA family hydrolase</fullName>
    </submittedName>
</protein>
<feature type="domain" description="GCN5-related N-acetyltransferase-like" evidence="1">
    <location>
        <begin position="273"/>
        <end position="327"/>
    </location>
</feature>
<evidence type="ECO:0000259" key="1">
    <source>
        <dbReference type="Pfam" id="PF18407"/>
    </source>
</evidence>
<dbReference type="InterPro" id="IPR036412">
    <property type="entry name" value="HAD-like_sf"/>
</dbReference>
<keyword evidence="2" id="KW-0378">Hydrolase</keyword>
<gene>
    <name evidence="2" type="ORF">GCM10009836_54930</name>
</gene>
<reference evidence="2 3" key="1">
    <citation type="journal article" date="2019" name="Int. J. Syst. Evol. Microbiol.">
        <title>The Global Catalogue of Microorganisms (GCM) 10K type strain sequencing project: providing services to taxonomists for standard genome sequencing and annotation.</title>
        <authorList>
            <consortium name="The Broad Institute Genomics Platform"/>
            <consortium name="The Broad Institute Genome Sequencing Center for Infectious Disease"/>
            <person name="Wu L."/>
            <person name="Ma J."/>
        </authorList>
    </citation>
    <scope>NUCLEOTIDE SEQUENCE [LARGE SCALE GENOMIC DNA]</scope>
    <source>
        <strain evidence="2 3">JCM 16009</strain>
    </source>
</reference>
<dbReference type="Pfam" id="PF18407">
    <property type="entry name" value="GNAT_like"/>
    <property type="match status" value="1"/>
</dbReference>
<dbReference type="PANTHER" id="PTHR19288:SF95">
    <property type="entry name" value="D-GLYCEROL 3-PHOSPHATE PHOSPHATASE"/>
    <property type="match status" value="1"/>
</dbReference>
<sequence length="328" mass="32792">MTDDLLSRFDVLLVDLDGTLYAGPAAVPGAVEAIRGAAGRGVRISYVTNNASRRPAEVAEHLAGLGFPATTDDVRTSSQAGAAMLAAQLPAGSSVLVVGTDALAEEITARGLVAVRSAEGAAGVVQGHSPDTGWRQLAEATLAIRAGAVWVATNVDPTLPTDRGPMPGNGSMVGVVRIASGVEPQVAGKPAPTLIREALAASGAERGIVIGDRLDTDIEGGNAAGLPTLMVLTGVSTAREVLEATEELRPTYIAADLGCLTAPADELEPGSRGGWQVGDRLTLSGGGDDPVGALRALCAVHWAAGGGPATVTAEGAAAEAALIHLGLA</sequence>
<dbReference type="PROSITE" id="PS01228">
    <property type="entry name" value="COF_1"/>
    <property type="match status" value="1"/>
</dbReference>
<dbReference type="Gene3D" id="3.40.50.1000">
    <property type="entry name" value="HAD superfamily/HAD-like"/>
    <property type="match status" value="2"/>
</dbReference>
<comment type="caution">
    <text evidence="2">The sequence shown here is derived from an EMBL/GenBank/DDBJ whole genome shotgun (WGS) entry which is preliminary data.</text>
</comment>
<dbReference type="RefSeq" id="WP_344423206.1">
    <property type="nucleotide sequence ID" value="NZ_BAAAQK010000022.1"/>
</dbReference>
<dbReference type="InterPro" id="IPR006357">
    <property type="entry name" value="HAD-SF_hydro_IIA"/>
</dbReference>
<accession>A0ABN2NHY3</accession>
<dbReference type="InterPro" id="IPR023214">
    <property type="entry name" value="HAD_sf"/>
</dbReference>
<dbReference type="Pfam" id="PF13242">
    <property type="entry name" value="Hydrolase_like"/>
    <property type="match status" value="1"/>
</dbReference>
<dbReference type="SUPFAM" id="SSF56784">
    <property type="entry name" value="HAD-like"/>
    <property type="match status" value="1"/>
</dbReference>
<dbReference type="EMBL" id="BAAAQK010000022">
    <property type="protein sequence ID" value="GAA1867514.1"/>
    <property type="molecule type" value="Genomic_DNA"/>
</dbReference>
<dbReference type="InterPro" id="IPR041065">
    <property type="entry name" value="GNAT-like"/>
</dbReference>
<dbReference type="PANTHER" id="PTHR19288">
    <property type="entry name" value="4-NITROPHENYLPHOSPHATASE-RELATED"/>
    <property type="match status" value="1"/>
</dbReference>